<evidence type="ECO:0000313" key="3">
    <source>
        <dbReference type="Proteomes" id="UP000521676"/>
    </source>
</evidence>
<accession>A0A8T7LZL2</accession>
<dbReference type="AlphaFoldDB" id="A0A8T7LZL2"/>
<protein>
    <submittedName>
        <fullName evidence="1">Uncharacterized protein</fullName>
    </submittedName>
</protein>
<dbReference type="Proteomes" id="UP001431572">
    <property type="component" value="Chromosome 1"/>
</dbReference>
<reference evidence="2" key="2">
    <citation type="journal article" date="2024" name="Nature">
        <title>Anoxygenic phototroph of the Chloroflexota uses a type I reaction centre.</title>
        <authorList>
            <person name="Tsuji J.M."/>
            <person name="Shaw N.A."/>
            <person name="Nagashima S."/>
            <person name="Venkiteswaran J.J."/>
            <person name="Schiff S.L."/>
            <person name="Watanabe T."/>
            <person name="Fukui M."/>
            <person name="Hanada S."/>
            <person name="Tank M."/>
            <person name="Neufeld J.D."/>
        </authorList>
    </citation>
    <scope>NUCLEOTIDE SEQUENCE</scope>
    <source>
        <strain evidence="2">L227-S17</strain>
    </source>
</reference>
<dbReference type="RefSeq" id="WP_341468783.1">
    <property type="nucleotide sequence ID" value="NZ_CP128399.1"/>
</dbReference>
<proteinExistence type="predicted"/>
<keyword evidence="4" id="KW-1185">Reference proteome</keyword>
<dbReference type="Proteomes" id="UP000521676">
    <property type="component" value="Unassembled WGS sequence"/>
</dbReference>
<reference evidence="1 3" key="1">
    <citation type="submission" date="2020-06" db="EMBL/GenBank/DDBJ databases">
        <title>Anoxygenic phototrophic Chloroflexota member uses a Type I reaction center.</title>
        <authorList>
            <person name="Tsuji J.M."/>
            <person name="Shaw N.A."/>
            <person name="Nagashima S."/>
            <person name="Venkiteswaran J."/>
            <person name="Schiff S.L."/>
            <person name="Hanada S."/>
            <person name="Tank M."/>
            <person name="Neufeld J.D."/>
        </authorList>
    </citation>
    <scope>NUCLEOTIDE SEQUENCE [LARGE SCALE GENOMIC DNA]</scope>
    <source>
        <strain evidence="1">L227-S17</strain>
    </source>
</reference>
<evidence type="ECO:0000313" key="2">
    <source>
        <dbReference type="EMBL" id="WJW66890.1"/>
    </source>
</evidence>
<gene>
    <name evidence="1" type="ORF">HXX08_03935</name>
    <name evidence="2" type="ORF">OZ401_000135</name>
</gene>
<dbReference type="EMBL" id="JACATZ010000001">
    <property type="protein sequence ID" value="NWJ45009.1"/>
    <property type="molecule type" value="Genomic_DNA"/>
</dbReference>
<dbReference type="EMBL" id="CP128399">
    <property type="protein sequence ID" value="WJW66890.1"/>
    <property type="molecule type" value="Genomic_DNA"/>
</dbReference>
<name>A0A8T7LZL2_9CHLR</name>
<organism evidence="1 3">
    <name type="scientific">Candidatus Chlorohelix allophototropha</name>
    <dbReference type="NCBI Taxonomy" id="3003348"/>
    <lineage>
        <taxon>Bacteria</taxon>
        <taxon>Bacillati</taxon>
        <taxon>Chloroflexota</taxon>
        <taxon>Chloroflexia</taxon>
        <taxon>Candidatus Chloroheliales</taxon>
        <taxon>Candidatus Chloroheliaceae</taxon>
        <taxon>Candidatus Chlorohelix</taxon>
    </lineage>
</organism>
<evidence type="ECO:0000313" key="1">
    <source>
        <dbReference type="EMBL" id="NWJ45009.1"/>
    </source>
</evidence>
<evidence type="ECO:0000313" key="4">
    <source>
        <dbReference type="Proteomes" id="UP001431572"/>
    </source>
</evidence>
<sequence>MQITLDSLELNLEAGSGLNSEIVRAALQRAIEYFGSLHSPTGNLWDTRDQNNNLMLGKFTYNTVAGILPGTTLEQHGALEHHAREILGQLDENYVVDQIEQVVSGRTLSLMGYVSGGSSSYGMVAFQLDPQLMYLPMPQSDRVFETVSRACYLLIKSGMNPLKPTAFHAEINNRYGFSRYAKLEHDRQVAEGRAEHELPRYKSHIYITMPHLLQLNEDLIAEDLVRANLLHWSRG</sequence>